<dbReference type="Pfam" id="PF00072">
    <property type="entry name" value="Response_reg"/>
    <property type="match status" value="1"/>
</dbReference>
<feature type="domain" description="Response regulatory" evidence="4">
    <location>
        <begin position="387"/>
        <end position="504"/>
    </location>
</feature>
<dbReference type="SUPFAM" id="SSF52172">
    <property type="entry name" value="CheY-like"/>
    <property type="match status" value="1"/>
</dbReference>
<dbReference type="InterPro" id="IPR050595">
    <property type="entry name" value="Bact_response_regulator"/>
</dbReference>
<reference evidence="5" key="1">
    <citation type="submission" date="2021-01" db="EMBL/GenBank/DDBJ databases">
        <authorList>
            <person name="Corre E."/>
            <person name="Pelletier E."/>
            <person name="Niang G."/>
            <person name="Scheremetjew M."/>
            <person name="Finn R."/>
            <person name="Kale V."/>
            <person name="Holt S."/>
            <person name="Cochrane G."/>
            <person name="Meng A."/>
            <person name="Brown T."/>
            <person name="Cohen L."/>
        </authorList>
    </citation>
    <scope>NUCLEOTIDE SEQUENCE</scope>
    <source>
        <strain evidence="5">NIES-2562</strain>
    </source>
</reference>
<gene>
    <name evidence="5" type="ORF">PBIL07802_LOCUS21572</name>
</gene>
<evidence type="ECO:0000313" key="5">
    <source>
        <dbReference type="EMBL" id="CAE0259305.1"/>
    </source>
</evidence>
<dbReference type="AlphaFoldDB" id="A0A7S3DJJ7"/>
<evidence type="ECO:0000256" key="2">
    <source>
        <dbReference type="PROSITE-ProRule" id="PRU00169"/>
    </source>
</evidence>
<sequence length="524" mass="57229">MDCVFSLAWSGQILGKAEGFADVFCVPPDKVVDGVSVWEILPPDARGVLMPCVEAAQKTKCGSSKSGKVTQAAGSKTLRVYVVPDLVKSNLYCLASSARSVHSDGSTLSCLPEDEVVEVIAPDSREILWAFAENASDASLTKEGDDLLSFVIDDDKSKVENALLQVTNGAAKMVECHHNRCLNGKNRHCLSYFSILAVGGRKLVVGFTRNLEKQDGIDSAHQRVHDDIVTSLKLLMEKKASSGTVQLKFNGEESKVSSSAGDLQLPEKMKVSAVDYLSLFRADDLPVIKQAKEKARSKPYGEGVEVKGKRRKNFGMASVSTRWISVASVSGEHAGYICIEQDLEHVEEEVKEGADSKGKEEEKESEVKSGNDVSEKRGREGEEKALRVLVADDEPLPRMTIAKTIEQGGVSVSTVVDGYEAFTALLKDKYDAAFLDIQMPHMCGDLVATMARKAGITVPLFAVTKLYNADRFRQEQLLREAGFTDFISKPAPLVTVAELLKKHCQHEWTGKVGRAKKQKKAENE</sequence>
<proteinExistence type="predicted"/>
<dbReference type="InterPro" id="IPR001789">
    <property type="entry name" value="Sig_transdc_resp-reg_receiver"/>
</dbReference>
<keyword evidence="1 2" id="KW-0597">Phosphoprotein</keyword>
<feature type="modified residue" description="4-aspartylphosphate" evidence="2">
    <location>
        <position position="436"/>
    </location>
</feature>
<dbReference type="SMART" id="SM00448">
    <property type="entry name" value="REC"/>
    <property type="match status" value="1"/>
</dbReference>
<protein>
    <recommendedName>
        <fullName evidence="4">Response regulatory domain-containing protein</fullName>
    </recommendedName>
</protein>
<evidence type="ECO:0000259" key="4">
    <source>
        <dbReference type="PROSITE" id="PS50110"/>
    </source>
</evidence>
<evidence type="ECO:0000256" key="3">
    <source>
        <dbReference type="SAM" id="MobiDB-lite"/>
    </source>
</evidence>
<dbReference type="CDD" id="cd17546">
    <property type="entry name" value="REC_hyHK_CKI1_RcsC-like"/>
    <property type="match status" value="1"/>
</dbReference>
<dbReference type="Gene3D" id="3.40.50.2300">
    <property type="match status" value="1"/>
</dbReference>
<organism evidence="5">
    <name type="scientific">Palpitomonas bilix</name>
    <dbReference type="NCBI Taxonomy" id="652834"/>
    <lineage>
        <taxon>Eukaryota</taxon>
        <taxon>Eukaryota incertae sedis</taxon>
    </lineage>
</organism>
<name>A0A7S3DJJ7_9EUKA</name>
<dbReference type="EMBL" id="HBIB01033212">
    <property type="protein sequence ID" value="CAE0259305.1"/>
    <property type="molecule type" value="Transcribed_RNA"/>
</dbReference>
<accession>A0A7S3DJJ7</accession>
<dbReference type="PANTHER" id="PTHR44591">
    <property type="entry name" value="STRESS RESPONSE REGULATOR PROTEIN 1"/>
    <property type="match status" value="1"/>
</dbReference>
<evidence type="ECO:0000256" key="1">
    <source>
        <dbReference type="ARBA" id="ARBA00022553"/>
    </source>
</evidence>
<feature type="compositionally biased region" description="Basic and acidic residues" evidence="3">
    <location>
        <begin position="351"/>
        <end position="380"/>
    </location>
</feature>
<dbReference type="PANTHER" id="PTHR44591:SF3">
    <property type="entry name" value="RESPONSE REGULATORY DOMAIN-CONTAINING PROTEIN"/>
    <property type="match status" value="1"/>
</dbReference>
<dbReference type="GO" id="GO:0000160">
    <property type="term" value="P:phosphorelay signal transduction system"/>
    <property type="evidence" value="ECO:0007669"/>
    <property type="project" value="InterPro"/>
</dbReference>
<dbReference type="PROSITE" id="PS50110">
    <property type="entry name" value="RESPONSE_REGULATORY"/>
    <property type="match status" value="1"/>
</dbReference>
<dbReference type="InterPro" id="IPR011006">
    <property type="entry name" value="CheY-like_superfamily"/>
</dbReference>
<feature type="region of interest" description="Disordered" evidence="3">
    <location>
        <begin position="348"/>
        <end position="380"/>
    </location>
</feature>